<dbReference type="Gene3D" id="3.40.50.720">
    <property type="entry name" value="NAD(P)-binding Rossmann-like Domain"/>
    <property type="match status" value="2"/>
</dbReference>
<evidence type="ECO:0000256" key="2">
    <source>
        <dbReference type="ARBA" id="ARBA00023002"/>
    </source>
</evidence>
<sequence length="297" mass="32607">PVDAVISMGQPYGPSSFEGINRLALIARTGVGFEMVDLDAATASDVMVTITPDATRKPVASATLALMLGLCHQVVIKDRIVREGRWDDRFGHMGCEIRDRVIGLIGLGNIAREVVKLLPAFQPSVILATDPQVSRTAATEMGVELVDLHTLISTSDFISIHCPLTSQTRGLLSEREFKLMKNTAFVINTARGPVIDQKAITKALRNNWIQGAALDVFEEEPTSVGEPLHKLENVILGPHASAWTYELFRDIGHDCVDATLAVARGEIPDHVVNTNVLERQGLRAKLEIFRQRWVSQQ</sequence>
<protein>
    <recommendedName>
        <fullName evidence="7">D-isomer specific 2-hydroxyacid dehydrogenase NAD-binding domain-containing protein</fullName>
    </recommendedName>
</protein>
<dbReference type="PROSITE" id="PS00670">
    <property type="entry name" value="D_2_HYDROXYACID_DH_2"/>
    <property type="match status" value="1"/>
</dbReference>
<feature type="domain" description="D-isomer specific 2-hydroxyacid dehydrogenase NAD-binding" evidence="5">
    <location>
        <begin position="64"/>
        <end position="240"/>
    </location>
</feature>
<evidence type="ECO:0000259" key="5">
    <source>
        <dbReference type="Pfam" id="PF02826"/>
    </source>
</evidence>
<dbReference type="InterPro" id="IPR006139">
    <property type="entry name" value="D-isomer_2_OHA_DH_cat_dom"/>
</dbReference>
<organism evidence="6">
    <name type="scientific">marine metagenome</name>
    <dbReference type="NCBI Taxonomy" id="408172"/>
    <lineage>
        <taxon>unclassified sequences</taxon>
        <taxon>metagenomes</taxon>
        <taxon>ecological metagenomes</taxon>
    </lineage>
</organism>
<dbReference type="PANTHER" id="PTHR42789:SF1">
    <property type="entry name" value="D-ISOMER SPECIFIC 2-HYDROXYACID DEHYDROGENASE FAMILY PROTEIN (AFU_ORTHOLOGUE AFUA_6G10090)"/>
    <property type="match status" value="1"/>
</dbReference>
<accession>A0A382HPX3</accession>
<dbReference type="PROSITE" id="PS00671">
    <property type="entry name" value="D_2_HYDROXYACID_DH_3"/>
    <property type="match status" value="1"/>
</dbReference>
<dbReference type="GO" id="GO:0016616">
    <property type="term" value="F:oxidoreductase activity, acting on the CH-OH group of donors, NAD or NADP as acceptor"/>
    <property type="evidence" value="ECO:0007669"/>
    <property type="project" value="InterPro"/>
</dbReference>
<reference evidence="6" key="1">
    <citation type="submission" date="2018-05" db="EMBL/GenBank/DDBJ databases">
        <authorList>
            <person name="Lanie J.A."/>
            <person name="Ng W.-L."/>
            <person name="Kazmierczak K.M."/>
            <person name="Andrzejewski T.M."/>
            <person name="Davidsen T.M."/>
            <person name="Wayne K.J."/>
            <person name="Tettelin H."/>
            <person name="Glass J.I."/>
            <person name="Rusch D."/>
            <person name="Podicherti R."/>
            <person name="Tsui H.-C.T."/>
            <person name="Winkler M.E."/>
        </authorList>
    </citation>
    <scope>NUCLEOTIDE SEQUENCE</scope>
</reference>
<evidence type="ECO:0008006" key="7">
    <source>
        <dbReference type="Google" id="ProtNLM"/>
    </source>
</evidence>
<dbReference type="Pfam" id="PF02826">
    <property type="entry name" value="2-Hacid_dh_C"/>
    <property type="match status" value="1"/>
</dbReference>
<dbReference type="AlphaFoldDB" id="A0A382HPX3"/>
<dbReference type="GO" id="GO:0051287">
    <property type="term" value="F:NAD binding"/>
    <property type="evidence" value="ECO:0007669"/>
    <property type="project" value="InterPro"/>
</dbReference>
<dbReference type="SUPFAM" id="SSF52283">
    <property type="entry name" value="Formate/glycerate dehydrogenase catalytic domain-like"/>
    <property type="match status" value="1"/>
</dbReference>
<name>A0A382HPX3_9ZZZZ</name>
<keyword evidence="3" id="KW-0520">NAD</keyword>
<evidence type="ECO:0000259" key="4">
    <source>
        <dbReference type="Pfam" id="PF00389"/>
    </source>
</evidence>
<dbReference type="InterPro" id="IPR050857">
    <property type="entry name" value="D-2-hydroxyacid_DH"/>
</dbReference>
<evidence type="ECO:0000256" key="1">
    <source>
        <dbReference type="ARBA" id="ARBA00005854"/>
    </source>
</evidence>
<proteinExistence type="inferred from homology"/>
<dbReference type="InterPro" id="IPR006140">
    <property type="entry name" value="D-isomer_DH_NAD-bd"/>
</dbReference>
<feature type="domain" description="D-isomer specific 2-hydroxyacid dehydrogenase catalytic" evidence="4">
    <location>
        <begin position="12"/>
        <end position="273"/>
    </location>
</feature>
<dbReference type="SUPFAM" id="SSF51735">
    <property type="entry name" value="NAD(P)-binding Rossmann-fold domains"/>
    <property type="match status" value="1"/>
</dbReference>
<dbReference type="Pfam" id="PF00389">
    <property type="entry name" value="2-Hacid_dh"/>
    <property type="match status" value="1"/>
</dbReference>
<comment type="similarity">
    <text evidence="1">Belongs to the D-isomer specific 2-hydroxyacid dehydrogenase family.</text>
</comment>
<gene>
    <name evidence="6" type="ORF">METZ01_LOCUS242268</name>
</gene>
<dbReference type="PANTHER" id="PTHR42789">
    <property type="entry name" value="D-ISOMER SPECIFIC 2-HYDROXYACID DEHYDROGENASE FAMILY PROTEIN (AFU_ORTHOLOGUE AFUA_6G10090)"/>
    <property type="match status" value="1"/>
</dbReference>
<feature type="non-terminal residue" evidence="6">
    <location>
        <position position="1"/>
    </location>
</feature>
<evidence type="ECO:0000313" key="6">
    <source>
        <dbReference type="EMBL" id="SVB89414.1"/>
    </source>
</evidence>
<dbReference type="InterPro" id="IPR036291">
    <property type="entry name" value="NAD(P)-bd_dom_sf"/>
</dbReference>
<dbReference type="EMBL" id="UINC01062622">
    <property type="protein sequence ID" value="SVB89414.1"/>
    <property type="molecule type" value="Genomic_DNA"/>
</dbReference>
<dbReference type="InterPro" id="IPR029753">
    <property type="entry name" value="D-isomer_DH_CS"/>
</dbReference>
<evidence type="ECO:0000256" key="3">
    <source>
        <dbReference type="ARBA" id="ARBA00023027"/>
    </source>
</evidence>
<keyword evidence="2" id="KW-0560">Oxidoreductase</keyword>
<dbReference type="FunFam" id="3.40.50.720:FF:000203">
    <property type="entry name" value="D-3-phosphoglycerate dehydrogenase (SerA)"/>
    <property type="match status" value="1"/>
</dbReference>